<reference evidence="1 2" key="1">
    <citation type="journal article" date="2019" name="Environ. Microbiol.">
        <title>At the nexus of three kingdoms: the genome of the mycorrhizal fungus Gigaspora margarita provides insights into plant, endobacterial and fungal interactions.</title>
        <authorList>
            <person name="Venice F."/>
            <person name="Ghignone S."/>
            <person name="Salvioli di Fossalunga A."/>
            <person name="Amselem J."/>
            <person name="Novero M."/>
            <person name="Xianan X."/>
            <person name="Sedzielewska Toro K."/>
            <person name="Morin E."/>
            <person name="Lipzen A."/>
            <person name="Grigoriev I.V."/>
            <person name="Henrissat B."/>
            <person name="Martin F.M."/>
            <person name="Bonfante P."/>
        </authorList>
    </citation>
    <scope>NUCLEOTIDE SEQUENCE [LARGE SCALE GENOMIC DNA]</scope>
    <source>
        <strain evidence="1 2">BEG34</strain>
    </source>
</reference>
<name>A0A8H4A0K4_GIGMA</name>
<dbReference type="Proteomes" id="UP000439903">
    <property type="component" value="Unassembled WGS sequence"/>
</dbReference>
<dbReference type="EMBL" id="WTPW01002685">
    <property type="protein sequence ID" value="KAF0370630.1"/>
    <property type="molecule type" value="Genomic_DNA"/>
</dbReference>
<dbReference type="AlphaFoldDB" id="A0A8H4A0K4"/>
<organism evidence="1 2">
    <name type="scientific">Gigaspora margarita</name>
    <dbReference type="NCBI Taxonomy" id="4874"/>
    <lineage>
        <taxon>Eukaryota</taxon>
        <taxon>Fungi</taxon>
        <taxon>Fungi incertae sedis</taxon>
        <taxon>Mucoromycota</taxon>
        <taxon>Glomeromycotina</taxon>
        <taxon>Glomeromycetes</taxon>
        <taxon>Diversisporales</taxon>
        <taxon>Gigasporaceae</taxon>
        <taxon>Gigaspora</taxon>
    </lineage>
</organism>
<accession>A0A8H4A0K4</accession>
<proteinExistence type="predicted"/>
<gene>
    <name evidence="1" type="ORF">F8M41_013229</name>
</gene>
<evidence type="ECO:0000313" key="1">
    <source>
        <dbReference type="EMBL" id="KAF0370630.1"/>
    </source>
</evidence>
<sequence>MFGVLFESLTEKFIMDYGKYDKMKWFRNLQKLLDTEFVSKIARVFDNTDASHSAKKSSLKSDKAKLGLLNSVIFTTYGLKFKATDRHLRYYCLVGPFDSEYAPELLVYQTSKGPFYKNDQDIQYRYSKLLLDELETSSNSIT</sequence>
<dbReference type="OrthoDB" id="2304901at2759"/>
<protein>
    <submittedName>
        <fullName evidence="1">Uncharacterized protein</fullName>
    </submittedName>
</protein>
<evidence type="ECO:0000313" key="2">
    <source>
        <dbReference type="Proteomes" id="UP000439903"/>
    </source>
</evidence>
<keyword evidence="2" id="KW-1185">Reference proteome</keyword>
<comment type="caution">
    <text evidence="1">The sequence shown here is derived from an EMBL/GenBank/DDBJ whole genome shotgun (WGS) entry which is preliminary data.</text>
</comment>